<gene>
    <name evidence="2" type="ORF">K7G82_07870</name>
</gene>
<sequence length="216" mass="23032">MRAAPAVLIGALAFAAPATAQDRAAIAGGYQVDQMEVGGGLLLAADGRFRYALEYGAVSETAEGRWTVEDGTVRLTSEPRVKPPAFAVVKDEPAPAGELRVALADPGFDWGDPLEVAIAFEGQAGRRLRAVGKDGLVPLEAGEIPVSVVPVMPVYGIAEPPHPLTPGGHRILFRFDANDFGRADFNGEPLRIDGTNLVLNRYDIAIRFKRFDDPAE</sequence>
<feature type="chain" id="PRO_5045719423" evidence="1">
    <location>
        <begin position="21"/>
        <end position="216"/>
    </location>
</feature>
<name>A0ABS7PLL8_9SPHN</name>
<evidence type="ECO:0000313" key="3">
    <source>
        <dbReference type="Proteomes" id="UP000706039"/>
    </source>
</evidence>
<keyword evidence="1" id="KW-0732">Signal</keyword>
<reference evidence="2 3" key="1">
    <citation type="submission" date="2021-08" db="EMBL/GenBank/DDBJ databases">
        <authorList>
            <person name="Tuo L."/>
        </authorList>
    </citation>
    <scope>NUCLEOTIDE SEQUENCE [LARGE SCALE GENOMIC DNA]</scope>
    <source>
        <strain evidence="2 3">JCM 31229</strain>
    </source>
</reference>
<keyword evidence="3" id="KW-1185">Reference proteome</keyword>
<dbReference type="EMBL" id="JAINVV010000004">
    <property type="protein sequence ID" value="MBY8822202.1"/>
    <property type="molecule type" value="Genomic_DNA"/>
</dbReference>
<dbReference type="RefSeq" id="WP_222989303.1">
    <property type="nucleotide sequence ID" value="NZ_JAINVV010000004.1"/>
</dbReference>
<dbReference type="Proteomes" id="UP000706039">
    <property type="component" value="Unassembled WGS sequence"/>
</dbReference>
<accession>A0ABS7PLL8</accession>
<organism evidence="2 3">
    <name type="scientific">Sphingomonas colocasiae</name>
    <dbReference type="NCBI Taxonomy" id="1848973"/>
    <lineage>
        <taxon>Bacteria</taxon>
        <taxon>Pseudomonadati</taxon>
        <taxon>Pseudomonadota</taxon>
        <taxon>Alphaproteobacteria</taxon>
        <taxon>Sphingomonadales</taxon>
        <taxon>Sphingomonadaceae</taxon>
        <taxon>Sphingomonas</taxon>
    </lineage>
</organism>
<protein>
    <submittedName>
        <fullName evidence="2">Uncharacterized protein</fullName>
    </submittedName>
</protein>
<comment type="caution">
    <text evidence="2">The sequence shown here is derived from an EMBL/GenBank/DDBJ whole genome shotgun (WGS) entry which is preliminary data.</text>
</comment>
<evidence type="ECO:0000256" key="1">
    <source>
        <dbReference type="SAM" id="SignalP"/>
    </source>
</evidence>
<feature type="signal peptide" evidence="1">
    <location>
        <begin position="1"/>
        <end position="20"/>
    </location>
</feature>
<proteinExistence type="predicted"/>
<evidence type="ECO:0000313" key="2">
    <source>
        <dbReference type="EMBL" id="MBY8822202.1"/>
    </source>
</evidence>